<sequence length="69" mass="7231">MDTTAPAADCDVLVVGAGPTGLTAACELARRGVSVRVVDRAAPPSAARAGRVRNHARWKSWTTSEWRGA</sequence>
<evidence type="ECO:0000259" key="1">
    <source>
        <dbReference type="Pfam" id="PF01494"/>
    </source>
</evidence>
<dbReference type="RefSeq" id="WP_256655517.1">
    <property type="nucleotide sequence ID" value="NZ_JANIAA010000053.1"/>
</dbReference>
<dbReference type="EMBL" id="JANIAA010000053">
    <property type="protein sequence ID" value="MCQ8194759.1"/>
    <property type="molecule type" value="Genomic_DNA"/>
</dbReference>
<name>A0ABT1VDD7_9ACTN</name>
<feature type="domain" description="FAD-binding" evidence="1">
    <location>
        <begin position="9"/>
        <end position="47"/>
    </location>
</feature>
<dbReference type="Gene3D" id="3.50.50.60">
    <property type="entry name" value="FAD/NAD(P)-binding domain"/>
    <property type="match status" value="1"/>
</dbReference>
<dbReference type="InterPro" id="IPR002938">
    <property type="entry name" value="FAD-bd"/>
</dbReference>
<dbReference type="Proteomes" id="UP001204746">
    <property type="component" value="Unassembled WGS sequence"/>
</dbReference>
<proteinExistence type="predicted"/>
<keyword evidence="3" id="KW-1185">Reference proteome</keyword>
<accession>A0ABT1VDD7</accession>
<evidence type="ECO:0000313" key="2">
    <source>
        <dbReference type="EMBL" id="MCQ8194759.1"/>
    </source>
</evidence>
<evidence type="ECO:0000313" key="3">
    <source>
        <dbReference type="Proteomes" id="UP001204746"/>
    </source>
</evidence>
<dbReference type="InterPro" id="IPR036188">
    <property type="entry name" value="FAD/NAD-bd_sf"/>
</dbReference>
<protein>
    <submittedName>
        <fullName evidence="2">FAD-dependent oxidoreductase</fullName>
    </submittedName>
</protein>
<dbReference type="Pfam" id="PF01494">
    <property type="entry name" value="FAD_binding_3"/>
    <property type="match status" value="1"/>
</dbReference>
<gene>
    <name evidence="2" type="ORF">NP777_42340</name>
</gene>
<dbReference type="SUPFAM" id="SSF51905">
    <property type="entry name" value="FAD/NAD(P)-binding domain"/>
    <property type="match status" value="1"/>
</dbReference>
<comment type="caution">
    <text evidence="2">The sequence shown here is derived from an EMBL/GenBank/DDBJ whole genome shotgun (WGS) entry which is preliminary data.</text>
</comment>
<organism evidence="2 3">
    <name type="scientific">Streptomyces rugosispiralis</name>
    <dbReference type="NCBI Taxonomy" id="2967341"/>
    <lineage>
        <taxon>Bacteria</taxon>
        <taxon>Bacillati</taxon>
        <taxon>Actinomycetota</taxon>
        <taxon>Actinomycetes</taxon>
        <taxon>Kitasatosporales</taxon>
        <taxon>Streptomycetaceae</taxon>
        <taxon>Streptomyces</taxon>
    </lineage>
</organism>
<reference evidence="2 3" key="1">
    <citation type="submission" date="2022-07" db="EMBL/GenBank/DDBJ databases">
        <authorList>
            <person name="Phongsopitanun W."/>
            <person name="Tanasupawat S."/>
        </authorList>
    </citation>
    <scope>NUCLEOTIDE SEQUENCE [LARGE SCALE GENOMIC DNA]</scope>
    <source>
        <strain evidence="2 3">RCU-064</strain>
    </source>
</reference>